<evidence type="ECO:0000256" key="6">
    <source>
        <dbReference type="ARBA" id="ARBA00022737"/>
    </source>
</evidence>
<evidence type="ECO:0000256" key="5">
    <source>
        <dbReference type="ARBA" id="ARBA00022723"/>
    </source>
</evidence>
<dbReference type="GO" id="GO:0004663">
    <property type="term" value="F:Rab geranylgeranyltransferase activity"/>
    <property type="evidence" value="ECO:0007669"/>
    <property type="project" value="UniProtKB-UniRule"/>
</dbReference>
<comment type="catalytic activity">
    <reaction evidence="8 9">
        <text>geranylgeranyl diphosphate + L-cysteinyl-[protein] = S-geranylgeranyl-L-cysteinyl-[protein] + diphosphate</text>
        <dbReference type="Rhea" id="RHEA:21240"/>
        <dbReference type="Rhea" id="RHEA-COMP:10131"/>
        <dbReference type="Rhea" id="RHEA-COMP:11537"/>
        <dbReference type="ChEBI" id="CHEBI:29950"/>
        <dbReference type="ChEBI" id="CHEBI:33019"/>
        <dbReference type="ChEBI" id="CHEBI:57533"/>
        <dbReference type="ChEBI" id="CHEBI:86021"/>
        <dbReference type="EC" id="2.5.1.60"/>
    </reaction>
</comment>
<dbReference type="EC" id="2.5.1.60" evidence="9"/>
<dbReference type="WBParaSite" id="Pan_g12771.t1">
    <property type="protein sequence ID" value="Pan_g12771.t1"/>
    <property type="gene ID" value="Pan_g12771"/>
</dbReference>
<dbReference type="AlphaFoldDB" id="A0A7E4UTU2"/>
<comment type="subunit">
    <text evidence="2">Heterodimer of an alpha and a beta subunit.</text>
</comment>
<evidence type="ECO:0000256" key="9">
    <source>
        <dbReference type="RuleBase" id="RU365076"/>
    </source>
</evidence>
<dbReference type="InterPro" id="IPR026873">
    <property type="entry name" value="Ptb1"/>
</dbReference>
<comment type="cofactor">
    <cofactor evidence="9">
        <name>Zn(2+)</name>
        <dbReference type="ChEBI" id="CHEBI:29105"/>
    </cofactor>
    <text evidence="9">Binds 1 zinc ion per subunit.</text>
</comment>
<dbReference type="Proteomes" id="UP000492821">
    <property type="component" value="Unassembled WGS sequence"/>
</dbReference>
<keyword evidence="3 9" id="KW-0637">Prenyltransferase</keyword>
<name>A0A7E4UTU2_PANRE</name>
<dbReference type="FunFam" id="1.50.10.20:FF:000012">
    <property type="entry name" value="Geranylgeranyl transferase type-2 subunit beta"/>
    <property type="match status" value="1"/>
</dbReference>
<accession>A0A7E4UTU2</accession>
<evidence type="ECO:0000256" key="1">
    <source>
        <dbReference type="ARBA" id="ARBA00010497"/>
    </source>
</evidence>
<dbReference type="Gene3D" id="1.50.10.20">
    <property type="match status" value="1"/>
</dbReference>
<evidence type="ECO:0000256" key="4">
    <source>
        <dbReference type="ARBA" id="ARBA00022679"/>
    </source>
</evidence>
<evidence type="ECO:0000256" key="3">
    <source>
        <dbReference type="ARBA" id="ARBA00022602"/>
    </source>
</evidence>
<dbReference type="SUPFAM" id="SSF48239">
    <property type="entry name" value="Terpenoid cyclases/Protein prenyltransferases"/>
    <property type="match status" value="1"/>
</dbReference>
<dbReference type="PANTHER" id="PTHR11774:SF11">
    <property type="entry name" value="GERANYLGERANYL TRANSFERASE TYPE-2 SUBUNIT BETA"/>
    <property type="match status" value="1"/>
</dbReference>
<keyword evidence="11" id="KW-1185">Reference proteome</keyword>
<reference evidence="12" key="2">
    <citation type="submission" date="2020-10" db="UniProtKB">
        <authorList>
            <consortium name="WormBaseParasite"/>
        </authorList>
    </citation>
    <scope>IDENTIFICATION</scope>
</reference>
<reference evidence="11" key="1">
    <citation type="journal article" date="2013" name="Genetics">
        <title>The draft genome and transcriptome of Panagrellus redivivus are shaped by the harsh demands of a free-living lifestyle.</title>
        <authorList>
            <person name="Srinivasan J."/>
            <person name="Dillman A.R."/>
            <person name="Macchietto M.G."/>
            <person name="Heikkinen L."/>
            <person name="Lakso M."/>
            <person name="Fracchia K.M."/>
            <person name="Antoshechkin I."/>
            <person name="Mortazavi A."/>
            <person name="Wong G."/>
            <person name="Sternberg P.W."/>
        </authorList>
    </citation>
    <scope>NUCLEOTIDE SEQUENCE [LARGE SCALE GENOMIC DNA]</scope>
    <source>
        <strain evidence="11">MT8872</strain>
    </source>
</reference>
<dbReference type="InterPro" id="IPR045089">
    <property type="entry name" value="PGGT1B-like"/>
</dbReference>
<dbReference type="InterPro" id="IPR001330">
    <property type="entry name" value="Prenyltrans"/>
</dbReference>
<protein>
    <recommendedName>
        <fullName evidence="9">Geranylgeranyl transferase type-2 subunit beta</fullName>
        <ecNumber evidence="9">2.5.1.60</ecNumber>
    </recommendedName>
</protein>
<evidence type="ECO:0000256" key="2">
    <source>
        <dbReference type="ARBA" id="ARBA00011355"/>
    </source>
</evidence>
<evidence type="ECO:0000313" key="12">
    <source>
        <dbReference type="WBParaSite" id="Pan_g12771.t1"/>
    </source>
</evidence>
<sequence>MSLASIWNIARRDAVMPVGALTELLPEKHADFILKYGKTENLYEYVMSEHLRISGLYWCLTSLDLLDKLESADMDLIIDVINGAKNPDGGYGASKGHVSHILHTLCAVQCLTTLKRQDLIDVDAVVGFVKGLQQADGSFYGLNEEADNDTRFSFCAVATLYLLKKLEEIDVEGVVNYVMQCYNFDGGFGTYPKSESHAGQIYCCIGTLATTNNLERIDINRTARWLAERQCPSGGLCGRPEKLPDVCYSWWVLASLAIIGKQHWIDKETLVKFILASQDDELGGIADRPEDETDPFHTVFGLAGLSLLGYEGLQPIDPVFCMTTRTLGDLSFATKPPE</sequence>
<keyword evidence="6" id="KW-0677">Repeat</keyword>
<comment type="similarity">
    <text evidence="1 9">Belongs to the protein prenyltransferase subunit beta family.</text>
</comment>
<keyword evidence="5 9" id="KW-0479">Metal-binding</keyword>
<organism evidence="11 12">
    <name type="scientific">Panagrellus redivivus</name>
    <name type="common">Microworm</name>
    <dbReference type="NCBI Taxonomy" id="6233"/>
    <lineage>
        <taxon>Eukaryota</taxon>
        <taxon>Metazoa</taxon>
        <taxon>Ecdysozoa</taxon>
        <taxon>Nematoda</taxon>
        <taxon>Chromadorea</taxon>
        <taxon>Rhabditida</taxon>
        <taxon>Tylenchina</taxon>
        <taxon>Panagrolaimomorpha</taxon>
        <taxon>Panagrolaimoidea</taxon>
        <taxon>Panagrolaimidae</taxon>
        <taxon>Panagrellus</taxon>
    </lineage>
</organism>
<proteinExistence type="inferred from homology"/>
<dbReference type="CDD" id="cd02894">
    <property type="entry name" value="GGTase-II"/>
    <property type="match status" value="1"/>
</dbReference>
<dbReference type="GO" id="GO:0072657">
    <property type="term" value="P:protein localization to membrane"/>
    <property type="evidence" value="ECO:0007669"/>
    <property type="project" value="UniProtKB-ARBA"/>
</dbReference>
<dbReference type="GO" id="GO:0005968">
    <property type="term" value="C:Rab-protein geranylgeranyltransferase complex"/>
    <property type="evidence" value="ECO:0007669"/>
    <property type="project" value="UniProtKB-UniRule"/>
</dbReference>
<dbReference type="GO" id="GO:0046872">
    <property type="term" value="F:metal ion binding"/>
    <property type="evidence" value="ECO:0007669"/>
    <property type="project" value="UniProtKB-KW"/>
</dbReference>
<dbReference type="PANTHER" id="PTHR11774">
    <property type="entry name" value="GERANYLGERANYL TRANSFERASE TYPE BETA SUBUNIT"/>
    <property type="match status" value="1"/>
</dbReference>
<keyword evidence="7 9" id="KW-0862">Zinc</keyword>
<evidence type="ECO:0000256" key="8">
    <source>
        <dbReference type="ARBA" id="ARBA00047658"/>
    </source>
</evidence>
<dbReference type="Pfam" id="PF00432">
    <property type="entry name" value="Prenyltrans"/>
    <property type="match status" value="1"/>
</dbReference>
<keyword evidence="4 9" id="KW-0808">Transferase</keyword>
<evidence type="ECO:0000256" key="7">
    <source>
        <dbReference type="ARBA" id="ARBA00022833"/>
    </source>
</evidence>
<feature type="domain" description="Prenyltransferase alpha-alpha toroid" evidence="10">
    <location>
        <begin position="25"/>
        <end position="322"/>
    </location>
</feature>
<evidence type="ECO:0000259" key="10">
    <source>
        <dbReference type="Pfam" id="PF00432"/>
    </source>
</evidence>
<dbReference type="InterPro" id="IPR008930">
    <property type="entry name" value="Terpenoid_cyclase/PrenylTrfase"/>
</dbReference>
<evidence type="ECO:0000313" key="11">
    <source>
        <dbReference type="Proteomes" id="UP000492821"/>
    </source>
</evidence>
<comment type="function">
    <text evidence="9">Catalyzes the transfer of a geranylgeranyl moiety from geranylgeranyl diphosphate to both cysteines of proteins with the C-terminal sequence -XXCC, -XCXC and -CCXX.</text>
</comment>